<dbReference type="InterPro" id="IPR024705">
    <property type="entry name" value="Ssp411"/>
</dbReference>
<reference evidence="3 4" key="1">
    <citation type="journal article" date="2007" name="Science">
        <title>Sea anemone genome reveals ancestral eumetazoan gene repertoire and genomic organization.</title>
        <authorList>
            <person name="Putnam N.H."/>
            <person name="Srivastava M."/>
            <person name="Hellsten U."/>
            <person name="Dirks B."/>
            <person name="Chapman J."/>
            <person name="Salamov A."/>
            <person name="Terry A."/>
            <person name="Shapiro H."/>
            <person name="Lindquist E."/>
            <person name="Kapitonov V.V."/>
            <person name="Jurka J."/>
            <person name="Genikhovich G."/>
            <person name="Grigoriev I.V."/>
            <person name="Lucas S.M."/>
            <person name="Steele R.E."/>
            <person name="Finnerty J.R."/>
            <person name="Technau U."/>
            <person name="Martindale M.Q."/>
            <person name="Rokhsar D.S."/>
        </authorList>
    </citation>
    <scope>NUCLEOTIDE SEQUENCE [LARGE SCALE GENOMIC DNA]</scope>
    <source>
        <strain evidence="4">CH2 X CH6</strain>
    </source>
</reference>
<dbReference type="InParanoid" id="A7SLB5"/>
<protein>
    <recommendedName>
        <fullName evidence="2">Spermatogenesis-associated protein 20-like TRX domain-containing protein</fullName>
    </recommendedName>
</protein>
<accession>A7SLB5</accession>
<name>A7SLB5_NEMVE</name>
<dbReference type="HOGENOM" id="CLU_014051_4_1_1"/>
<evidence type="ECO:0000313" key="4">
    <source>
        <dbReference type="Proteomes" id="UP000001593"/>
    </source>
</evidence>
<dbReference type="InterPro" id="IPR012341">
    <property type="entry name" value="6hp_glycosidase-like_sf"/>
</dbReference>
<keyword evidence="4" id="KW-1185">Reference proteome</keyword>
<dbReference type="KEGG" id="nve:5506899"/>
<dbReference type="PANTHER" id="PTHR42899:SF1">
    <property type="entry name" value="SPERMATOGENESIS-ASSOCIATED PROTEIN 20"/>
    <property type="match status" value="1"/>
</dbReference>
<feature type="coiled-coil region" evidence="1">
    <location>
        <begin position="411"/>
        <end position="445"/>
    </location>
</feature>
<dbReference type="STRING" id="45351.A7SLB5"/>
<dbReference type="eggNOG" id="KOG2244">
    <property type="taxonomic scope" value="Eukaryota"/>
</dbReference>
<dbReference type="InterPro" id="IPR036249">
    <property type="entry name" value="Thioredoxin-like_sf"/>
</dbReference>
<dbReference type="PIRSF" id="PIRSF006402">
    <property type="entry name" value="UCP006402_thioredoxin"/>
    <property type="match status" value="1"/>
</dbReference>
<dbReference type="PANTHER" id="PTHR42899">
    <property type="entry name" value="SPERMATOGENESIS-ASSOCIATED PROTEIN 20"/>
    <property type="match status" value="1"/>
</dbReference>
<keyword evidence="1" id="KW-0175">Coiled coil</keyword>
<dbReference type="InterPro" id="IPR004879">
    <property type="entry name" value="Ssp411-like_TRX"/>
</dbReference>
<dbReference type="Proteomes" id="UP000001593">
    <property type="component" value="Unassembled WGS sequence"/>
</dbReference>
<dbReference type="OMA" id="PFYFGTY"/>
<evidence type="ECO:0000256" key="1">
    <source>
        <dbReference type="SAM" id="Coils"/>
    </source>
</evidence>
<dbReference type="Gene3D" id="1.50.10.10">
    <property type="match status" value="1"/>
</dbReference>
<dbReference type="SUPFAM" id="SSF48208">
    <property type="entry name" value="Six-hairpin glycosidases"/>
    <property type="match status" value="1"/>
</dbReference>
<proteinExistence type="predicted"/>
<feature type="domain" description="Spermatogenesis-associated protein 20-like TRX" evidence="2">
    <location>
        <begin position="12"/>
        <end position="172"/>
    </location>
</feature>
<gene>
    <name evidence="3" type="ORF">NEMVEDRAFT_v1g171824</name>
</gene>
<evidence type="ECO:0000313" key="3">
    <source>
        <dbReference type="EMBL" id="EDO35488.1"/>
    </source>
</evidence>
<dbReference type="CDD" id="cd02955">
    <property type="entry name" value="SSP411"/>
    <property type="match status" value="1"/>
</dbReference>
<dbReference type="Pfam" id="PF03190">
    <property type="entry name" value="Thioredox_DsbH"/>
    <property type="match status" value="1"/>
</dbReference>
<dbReference type="OrthoDB" id="1923667at2759"/>
<dbReference type="SUPFAM" id="SSF52833">
    <property type="entry name" value="Thioredoxin-like"/>
    <property type="match status" value="1"/>
</dbReference>
<evidence type="ECO:0000259" key="2">
    <source>
        <dbReference type="Pfam" id="PF03190"/>
    </source>
</evidence>
<dbReference type="Gene3D" id="3.40.30.10">
    <property type="entry name" value="Glutaredoxin"/>
    <property type="match status" value="1"/>
</dbReference>
<dbReference type="EMBL" id="DS469697">
    <property type="protein sequence ID" value="EDO35488.1"/>
    <property type="molecule type" value="Genomic_DNA"/>
</dbReference>
<dbReference type="AlphaFoldDB" id="A7SLB5"/>
<dbReference type="PhylomeDB" id="A7SLB5"/>
<sequence length="735" mass="83660">MAESTDTSPKFTNRLVNEKSPYLLQHKNNPVDWYPWGDEAFQKAKKEQKPIFLSVGYSTCHWCHVMERESFEDENIAKILNENFIPVKVDREERPDVDRVYMTYIQAMVGGGGWPMSLWLTPDLKPFVAGTYFPPNDMAGRPGFGTVLGHIIKQWDTNKPKFTQQSTIVMNAILEHASEIGLDAKDMPNKEVIEKLYQGMSKSFDEELGGFGGAPKFPQPATFNFLFKYHLLKNGTEEGERALHICLKTLECMGKGGIHDHVGQGFHRYSTDRFWHVPHFEKMLYDQAQIAAAYAMGYQMTKDEKFAETCRDILLYVMRDLSHKLGGFYSAEDADSLPSPNATKKTEGAFYVWEEQELKDLLSDSLPTKGGGSILLSELFNKHYGVQAEGNVKPHQDPHKELVKKNVLIVRGSLQDTIKDLDVEEDEAKEQLAKAREILFEERKKRPAPHLDDKMITSWNGLMISGFARSGQVLGEEVYILRAIKAAEFVRTHLYDKSSGELLRSCYRGDKDSIAQIATPIKGYGCDYVYLINGLLDLYEASFDEQWLKWAEELQDKADELFLDKEKGGYFEVTEADKSILVRLKDEQDGAEPSANSLAVMNLMRLGNFVDCQRYRDQAQRIFMVYESRLRQIPLALPELVSNFITHNLGMKQIIIAGDRDADDTKLLMRCVHSHYIPNKVLLLCDGKDGFLSTKLSVFKTLQRVDGKATAYVCQNYTCQLPVTSEEELTKLLVN</sequence>
<organism evidence="3 4">
    <name type="scientific">Nematostella vectensis</name>
    <name type="common">Starlet sea anemone</name>
    <dbReference type="NCBI Taxonomy" id="45351"/>
    <lineage>
        <taxon>Eukaryota</taxon>
        <taxon>Metazoa</taxon>
        <taxon>Cnidaria</taxon>
        <taxon>Anthozoa</taxon>
        <taxon>Hexacorallia</taxon>
        <taxon>Actiniaria</taxon>
        <taxon>Edwardsiidae</taxon>
        <taxon>Nematostella</taxon>
    </lineage>
</organism>
<dbReference type="GO" id="GO:0005975">
    <property type="term" value="P:carbohydrate metabolic process"/>
    <property type="evidence" value="ECO:0007669"/>
    <property type="project" value="InterPro"/>
</dbReference>
<dbReference type="InterPro" id="IPR008928">
    <property type="entry name" value="6-hairpin_glycosidase_sf"/>
</dbReference>